<feature type="region of interest" description="Disordered" evidence="1">
    <location>
        <begin position="1"/>
        <end position="20"/>
    </location>
</feature>
<evidence type="ECO:0000313" key="2">
    <source>
        <dbReference type="EMBL" id="MBX34637.1"/>
    </source>
</evidence>
<organism evidence="2">
    <name type="scientific">Rhizophora mucronata</name>
    <name type="common">Asiatic mangrove</name>
    <dbReference type="NCBI Taxonomy" id="61149"/>
    <lineage>
        <taxon>Eukaryota</taxon>
        <taxon>Viridiplantae</taxon>
        <taxon>Streptophyta</taxon>
        <taxon>Embryophyta</taxon>
        <taxon>Tracheophyta</taxon>
        <taxon>Spermatophyta</taxon>
        <taxon>Magnoliopsida</taxon>
        <taxon>eudicotyledons</taxon>
        <taxon>Gunneridae</taxon>
        <taxon>Pentapetalae</taxon>
        <taxon>rosids</taxon>
        <taxon>fabids</taxon>
        <taxon>Malpighiales</taxon>
        <taxon>Rhizophoraceae</taxon>
        <taxon>Rhizophora</taxon>
    </lineage>
</organism>
<dbReference type="EMBL" id="GGEC01054153">
    <property type="protein sequence ID" value="MBX34637.1"/>
    <property type="molecule type" value="Transcribed_RNA"/>
</dbReference>
<protein>
    <submittedName>
        <fullName evidence="2">Uncharacterized protein MANES_03G203300</fullName>
    </submittedName>
</protein>
<dbReference type="AlphaFoldDB" id="A0A2P2MWQ1"/>
<proteinExistence type="predicted"/>
<name>A0A2P2MWQ1_RHIMU</name>
<reference evidence="2" key="1">
    <citation type="submission" date="2018-02" db="EMBL/GenBank/DDBJ databases">
        <title>Rhizophora mucronata_Transcriptome.</title>
        <authorList>
            <person name="Meera S.P."/>
            <person name="Sreeshan A."/>
            <person name="Augustine A."/>
        </authorList>
    </citation>
    <scope>NUCLEOTIDE SEQUENCE</scope>
    <source>
        <tissue evidence="2">Leaf</tissue>
    </source>
</reference>
<sequence length="20" mass="2205">MTSTNFSSPPPSKFIGENYT</sequence>
<evidence type="ECO:0000256" key="1">
    <source>
        <dbReference type="SAM" id="MobiDB-lite"/>
    </source>
</evidence>
<accession>A0A2P2MWQ1</accession>